<dbReference type="GO" id="GO:0005778">
    <property type="term" value="C:peroxisomal membrane"/>
    <property type="evidence" value="ECO:0007669"/>
    <property type="project" value="UniProtKB-SubCell"/>
</dbReference>
<keyword evidence="13" id="KW-0812">Transmembrane</keyword>
<keyword evidence="2 10" id="KW-0813">Transport</keyword>
<dbReference type="GO" id="GO:0016560">
    <property type="term" value="P:protein import into peroxisome matrix, docking"/>
    <property type="evidence" value="ECO:0007669"/>
    <property type="project" value="UniProtKB-UniRule"/>
</dbReference>
<dbReference type="EMBL" id="CAJVPJ010000478">
    <property type="protein sequence ID" value="CAG8529011.1"/>
    <property type="molecule type" value="Genomic_DNA"/>
</dbReference>
<keyword evidence="4" id="KW-0811">Translocation</keyword>
<evidence type="ECO:0000259" key="14">
    <source>
        <dbReference type="Pfam" id="PF04695"/>
    </source>
</evidence>
<dbReference type="OrthoDB" id="5549158at2759"/>
<evidence type="ECO:0000256" key="8">
    <source>
        <dbReference type="ARBA" id="ARBA00029691"/>
    </source>
</evidence>
<comment type="function">
    <text evidence="10">Component of the PEX13-PEX14 docking complex, a translocon channel that specifically mediates the import of peroxisomal cargo proteins bound to PEX5 receptor. The PEX13-PEX14 docking complex forms a large import pore which can be opened to a diameter of about 9 nm. Mechanistically, PEX5 receptor along with cargo proteins associates with the PEX14 subunit of the PEX13-PEX14 docking complex in the cytosol, leading to the insertion of the receptor into the organelle membrane with the concomitant translocation of the cargo into the peroxisome matrix.</text>
</comment>
<comment type="similarity">
    <text evidence="1 10">Belongs to the peroxin-14 family.</text>
</comment>
<keyword evidence="3 10" id="KW-0653">Protein transport</keyword>
<keyword evidence="16" id="KW-1185">Reference proteome</keyword>
<feature type="region of interest" description="Disordered" evidence="12">
    <location>
        <begin position="283"/>
        <end position="322"/>
    </location>
</feature>
<keyword evidence="6 10" id="KW-0576">Peroxisome</keyword>
<accession>A0A9N9ADJ4</accession>
<dbReference type="Proteomes" id="UP000789572">
    <property type="component" value="Unassembled WGS sequence"/>
</dbReference>
<dbReference type="PANTHER" id="PTHR23058">
    <property type="entry name" value="PEROXISOMAL MEMBRANE PROTEIN PEX14"/>
    <property type="match status" value="1"/>
</dbReference>
<reference evidence="15" key="1">
    <citation type="submission" date="2021-06" db="EMBL/GenBank/DDBJ databases">
        <authorList>
            <person name="Kallberg Y."/>
            <person name="Tangrot J."/>
            <person name="Rosling A."/>
        </authorList>
    </citation>
    <scope>NUCLEOTIDE SEQUENCE</scope>
    <source>
        <strain evidence="15">IA702</strain>
    </source>
</reference>
<evidence type="ECO:0000256" key="9">
    <source>
        <dbReference type="ARBA" id="ARBA00046271"/>
    </source>
</evidence>
<organism evidence="15 16">
    <name type="scientific">Paraglomus occultum</name>
    <dbReference type="NCBI Taxonomy" id="144539"/>
    <lineage>
        <taxon>Eukaryota</taxon>
        <taxon>Fungi</taxon>
        <taxon>Fungi incertae sedis</taxon>
        <taxon>Mucoromycota</taxon>
        <taxon>Glomeromycotina</taxon>
        <taxon>Glomeromycetes</taxon>
        <taxon>Paraglomerales</taxon>
        <taxon>Paraglomeraceae</taxon>
        <taxon>Paraglomus</taxon>
    </lineage>
</organism>
<keyword evidence="5 10" id="KW-0472">Membrane</keyword>
<dbReference type="AlphaFoldDB" id="A0A9N9ADJ4"/>
<comment type="caution">
    <text evidence="15">The sequence shown here is derived from an EMBL/GenBank/DDBJ whole genome shotgun (WGS) entry which is preliminary data.</text>
</comment>
<evidence type="ECO:0000256" key="12">
    <source>
        <dbReference type="SAM" id="MobiDB-lite"/>
    </source>
</evidence>
<dbReference type="InterPro" id="IPR025655">
    <property type="entry name" value="PEX14"/>
</dbReference>
<sequence length="322" mass="34670">MSTSRANLIQSAVNFLRDPAVQNAPLQKRVSFLESKGLTSEEIEEALKQAKGGTPASQTEGSQAAVVTAAAPPGQQVVYAVPPPVPRMDWRDYFIAAVIIGGVGYAIIAVIKASNFTLSRNTHTSLKYVAPLLGTPTAAELERDKRALTSQFDTATETLDTVKSDTQVARKHVEEQSAVIKQSLENLDTLLKAVKDNDEKREVAIKSLKEEIDAIKDLLPKLLEKSKESQSQQMNDLQQELKSLKSLLLNRGSVAVQAPGSATKRTSNITSIPQKGATVSIPSWQMKENNGIGGGSKPTEQEDEMNYAAAGTNGALTENTVE</sequence>
<evidence type="ECO:0000256" key="2">
    <source>
        <dbReference type="ARBA" id="ARBA00022448"/>
    </source>
</evidence>
<evidence type="ECO:0000256" key="3">
    <source>
        <dbReference type="ARBA" id="ARBA00022927"/>
    </source>
</evidence>
<keyword evidence="13" id="KW-1133">Transmembrane helix</keyword>
<dbReference type="Pfam" id="PF04695">
    <property type="entry name" value="Pex14_N"/>
    <property type="match status" value="1"/>
</dbReference>
<dbReference type="GO" id="GO:1990429">
    <property type="term" value="C:peroxisomal importomer complex"/>
    <property type="evidence" value="ECO:0007669"/>
    <property type="project" value="TreeGrafter"/>
</dbReference>
<feature type="transmembrane region" description="Helical" evidence="13">
    <location>
        <begin position="93"/>
        <end position="111"/>
    </location>
</feature>
<proteinExistence type="inferred from homology"/>
<evidence type="ECO:0000256" key="7">
    <source>
        <dbReference type="ARBA" id="ARBA00029502"/>
    </source>
</evidence>
<dbReference type="Gene3D" id="1.10.10.10">
    <property type="entry name" value="Winged helix-like DNA-binding domain superfamily/Winged helix DNA-binding domain"/>
    <property type="match status" value="1"/>
</dbReference>
<feature type="domain" description="Peroxisome membrane anchor protein Pex14p N-terminal" evidence="14">
    <location>
        <begin position="5"/>
        <end position="48"/>
    </location>
</feature>
<evidence type="ECO:0000256" key="5">
    <source>
        <dbReference type="ARBA" id="ARBA00023136"/>
    </source>
</evidence>
<evidence type="ECO:0000313" key="15">
    <source>
        <dbReference type="EMBL" id="CAG8529011.1"/>
    </source>
</evidence>
<evidence type="ECO:0000256" key="4">
    <source>
        <dbReference type="ARBA" id="ARBA00023010"/>
    </source>
</evidence>
<feature type="coiled-coil region" evidence="11">
    <location>
        <begin position="205"/>
        <end position="247"/>
    </location>
</feature>
<dbReference type="InterPro" id="IPR006785">
    <property type="entry name" value="Pex14_N"/>
</dbReference>
<gene>
    <name evidence="15" type="ORF">POCULU_LOCUS3963</name>
</gene>
<evidence type="ECO:0000256" key="11">
    <source>
        <dbReference type="SAM" id="Coils"/>
    </source>
</evidence>
<evidence type="ECO:0000256" key="13">
    <source>
        <dbReference type="SAM" id="Phobius"/>
    </source>
</evidence>
<comment type="subcellular location">
    <subcellularLocation>
        <location evidence="9 10">Peroxisome membrane</location>
    </subcellularLocation>
</comment>
<keyword evidence="11" id="KW-0175">Coiled coil</keyword>
<dbReference type="GO" id="GO:0005102">
    <property type="term" value="F:signaling receptor binding"/>
    <property type="evidence" value="ECO:0007669"/>
    <property type="project" value="TreeGrafter"/>
</dbReference>
<dbReference type="PANTHER" id="PTHR23058:SF0">
    <property type="entry name" value="PEROXISOMAL MEMBRANE PROTEIN PEX14"/>
    <property type="match status" value="1"/>
</dbReference>
<evidence type="ECO:0000256" key="6">
    <source>
        <dbReference type="ARBA" id="ARBA00023140"/>
    </source>
</evidence>
<evidence type="ECO:0000313" key="16">
    <source>
        <dbReference type="Proteomes" id="UP000789572"/>
    </source>
</evidence>
<name>A0A9N9ADJ4_9GLOM</name>
<dbReference type="InterPro" id="IPR036388">
    <property type="entry name" value="WH-like_DNA-bd_sf"/>
</dbReference>
<evidence type="ECO:0000256" key="1">
    <source>
        <dbReference type="ARBA" id="ARBA00005443"/>
    </source>
</evidence>
<protein>
    <recommendedName>
        <fullName evidence="7 10">Peroxisomal membrane protein PEX14</fullName>
    </recommendedName>
    <alternativeName>
        <fullName evidence="8 10">Peroxin-14</fullName>
    </alternativeName>
</protein>
<evidence type="ECO:0000256" key="10">
    <source>
        <dbReference type="RuleBase" id="RU367032"/>
    </source>
</evidence>